<evidence type="ECO:0000313" key="15">
    <source>
        <dbReference type="EMBL" id="MBV2128425.1"/>
    </source>
</evidence>
<evidence type="ECO:0000256" key="11">
    <source>
        <dbReference type="ARBA" id="ARBA00023098"/>
    </source>
</evidence>
<organism evidence="15 16">
    <name type="scientific">Arsukibacterium indicum</name>
    <dbReference type="NCBI Taxonomy" id="2848612"/>
    <lineage>
        <taxon>Bacteria</taxon>
        <taxon>Pseudomonadati</taxon>
        <taxon>Pseudomonadota</taxon>
        <taxon>Gammaproteobacteria</taxon>
        <taxon>Chromatiales</taxon>
        <taxon>Chromatiaceae</taxon>
        <taxon>Arsukibacterium</taxon>
    </lineage>
</organism>
<name>A0ABS6MI26_9GAMM</name>
<evidence type="ECO:0000256" key="7">
    <source>
        <dbReference type="ARBA" id="ARBA00022679"/>
    </source>
</evidence>
<keyword evidence="16" id="KW-1185">Reference proteome</keyword>
<comment type="function">
    <text evidence="1 13">Transfers the gamma-phosphate of ATP to the 4'-position of a tetraacyldisaccharide 1-phosphate intermediate (termed DS-1-P) to form tetraacyldisaccharide 1,4'-bis-phosphate (lipid IVA).</text>
</comment>
<evidence type="ECO:0000256" key="3">
    <source>
        <dbReference type="ARBA" id="ARBA00012071"/>
    </source>
</evidence>
<evidence type="ECO:0000256" key="6">
    <source>
        <dbReference type="ARBA" id="ARBA00022556"/>
    </source>
</evidence>
<keyword evidence="14" id="KW-0812">Transmembrane</keyword>
<keyword evidence="6 13" id="KW-0441">Lipid A biosynthesis</keyword>
<keyword evidence="11 13" id="KW-0443">Lipid metabolism</keyword>
<feature type="transmembrane region" description="Helical" evidence="14">
    <location>
        <begin position="12"/>
        <end position="29"/>
    </location>
</feature>
<keyword evidence="9 13" id="KW-0418">Kinase</keyword>
<evidence type="ECO:0000256" key="13">
    <source>
        <dbReference type="HAMAP-Rule" id="MF_00409"/>
    </source>
</evidence>
<feature type="binding site" evidence="13">
    <location>
        <begin position="58"/>
        <end position="65"/>
    </location>
    <ligand>
        <name>ATP</name>
        <dbReference type="ChEBI" id="CHEBI:30616"/>
    </ligand>
</feature>
<evidence type="ECO:0000256" key="2">
    <source>
        <dbReference type="ARBA" id="ARBA00004870"/>
    </source>
</evidence>
<dbReference type="Pfam" id="PF02606">
    <property type="entry name" value="LpxK"/>
    <property type="match status" value="1"/>
</dbReference>
<dbReference type="GO" id="GO:0009029">
    <property type="term" value="F:lipid-A 4'-kinase activity"/>
    <property type="evidence" value="ECO:0007669"/>
    <property type="project" value="UniProtKB-EC"/>
</dbReference>
<keyword evidence="5 13" id="KW-0444">Lipid biosynthesis</keyword>
<dbReference type="NCBIfam" id="TIGR00682">
    <property type="entry name" value="lpxK"/>
    <property type="match status" value="1"/>
</dbReference>
<evidence type="ECO:0000256" key="10">
    <source>
        <dbReference type="ARBA" id="ARBA00022840"/>
    </source>
</evidence>
<evidence type="ECO:0000256" key="1">
    <source>
        <dbReference type="ARBA" id="ARBA00002274"/>
    </source>
</evidence>
<keyword evidence="14" id="KW-1133">Transmembrane helix</keyword>
<dbReference type="InterPro" id="IPR003758">
    <property type="entry name" value="LpxK"/>
</dbReference>
<dbReference type="PANTHER" id="PTHR42724">
    <property type="entry name" value="TETRAACYLDISACCHARIDE 4'-KINASE"/>
    <property type="match status" value="1"/>
</dbReference>
<accession>A0ABS6MI26</accession>
<evidence type="ECO:0000256" key="8">
    <source>
        <dbReference type="ARBA" id="ARBA00022741"/>
    </source>
</evidence>
<keyword evidence="14" id="KW-0472">Membrane</keyword>
<dbReference type="EC" id="2.7.1.130" evidence="3 13"/>
<sequence>MKLLEQSWYQKGHWLTLILLPLSAIYWVLSSIRRCLFRLGIMRSHNLAVPVVIVGNISVGGTGKTPFTLWLCQQLKANGITAGIISRGYGAKISKPTAVNADSKAGEVGDEPLLLARRSNCPVVVCPDRVAAGTELLSRHQVDIIICDDGLQHYRLARDLEIVLIDGKRRFGNGLLLPAGPLRERRSRLKNADIIIANSGEVSQADYQMQLSGNVAISLLTGNVLSACDVTLVAGIGNPERFQITARQAGFNVIGQHFFADHHQFTAADFAEISGPVLMTEKDAVKCQQFARDNWYFLRVDAFFSPNDSTDIISKITQLLE</sequence>
<evidence type="ECO:0000256" key="9">
    <source>
        <dbReference type="ARBA" id="ARBA00022777"/>
    </source>
</evidence>
<evidence type="ECO:0000256" key="4">
    <source>
        <dbReference type="ARBA" id="ARBA00016436"/>
    </source>
</evidence>
<evidence type="ECO:0000256" key="14">
    <source>
        <dbReference type="SAM" id="Phobius"/>
    </source>
</evidence>
<reference evidence="15 16" key="1">
    <citation type="submission" date="2021-06" db="EMBL/GenBank/DDBJ databases">
        <title>Rheinheimera indica sp. nov., isolated from deep-sea sediment.</title>
        <authorList>
            <person name="Wang Z."/>
            <person name="Zhang X.-Y."/>
        </authorList>
    </citation>
    <scope>NUCLEOTIDE SEQUENCE [LARGE SCALE GENOMIC DNA]</scope>
    <source>
        <strain evidence="15 16">SM2107</strain>
    </source>
</reference>
<comment type="pathway">
    <text evidence="2 13">Glycolipid biosynthesis; lipid IV(A) biosynthesis; lipid IV(A) from (3R)-3-hydroxytetradecanoyl-[acyl-carrier-protein] and UDP-N-acetyl-alpha-D-glucosamine: step 6/6.</text>
</comment>
<dbReference type="RefSeq" id="WP_217667797.1">
    <property type="nucleotide sequence ID" value="NZ_JAHRID010000002.1"/>
</dbReference>
<proteinExistence type="inferred from homology"/>
<keyword evidence="8 13" id="KW-0547">Nucleotide-binding</keyword>
<comment type="similarity">
    <text evidence="13">Belongs to the LpxK family.</text>
</comment>
<dbReference type="HAMAP" id="MF_00409">
    <property type="entry name" value="LpxK"/>
    <property type="match status" value="1"/>
</dbReference>
<gene>
    <name evidence="13 15" type="primary">lpxK</name>
    <name evidence="15" type="ORF">KQY15_04880</name>
</gene>
<protein>
    <recommendedName>
        <fullName evidence="4 13">Tetraacyldisaccharide 4'-kinase</fullName>
        <ecNumber evidence="3 13">2.7.1.130</ecNumber>
    </recommendedName>
    <alternativeName>
        <fullName evidence="12 13">Lipid A 4'-kinase</fullName>
    </alternativeName>
</protein>
<comment type="caution">
    <text evidence="15">The sequence shown here is derived from an EMBL/GenBank/DDBJ whole genome shotgun (WGS) entry which is preliminary data.</text>
</comment>
<evidence type="ECO:0000256" key="5">
    <source>
        <dbReference type="ARBA" id="ARBA00022516"/>
    </source>
</evidence>
<keyword evidence="10 13" id="KW-0067">ATP-binding</keyword>
<dbReference type="PANTHER" id="PTHR42724:SF1">
    <property type="entry name" value="TETRAACYLDISACCHARIDE 4'-KINASE, MITOCHONDRIAL-RELATED"/>
    <property type="match status" value="1"/>
</dbReference>
<keyword evidence="7 13" id="KW-0808">Transferase</keyword>
<evidence type="ECO:0000256" key="12">
    <source>
        <dbReference type="ARBA" id="ARBA00029757"/>
    </source>
</evidence>
<comment type="catalytic activity">
    <reaction evidence="13">
        <text>a lipid A disaccharide + ATP = a lipid IVA + ADP + H(+)</text>
        <dbReference type="Rhea" id="RHEA:67840"/>
        <dbReference type="ChEBI" id="CHEBI:15378"/>
        <dbReference type="ChEBI" id="CHEBI:30616"/>
        <dbReference type="ChEBI" id="CHEBI:176343"/>
        <dbReference type="ChEBI" id="CHEBI:176425"/>
        <dbReference type="ChEBI" id="CHEBI:456216"/>
        <dbReference type="EC" id="2.7.1.130"/>
    </reaction>
</comment>
<dbReference type="EMBL" id="JAHRID010000002">
    <property type="protein sequence ID" value="MBV2128425.1"/>
    <property type="molecule type" value="Genomic_DNA"/>
</dbReference>
<evidence type="ECO:0000313" key="16">
    <source>
        <dbReference type="Proteomes" id="UP000704611"/>
    </source>
</evidence>
<dbReference type="Proteomes" id="UP000704611">
    <property type="component" value="Unassembled WGS sequence"/>
</dbReference>